<accession>A0A454CVW2</accession>
<dbReference type="EMBL" id="AJSR01001627">
    <property type="protein sequence ID" value="EKM30511.1"/>
    <property type="molecule type" value="Genomic_DNA"/>
</dbReference>
<evidence type="ECO:0000313" key="1">
    <source>
        <dbReference type="EMBL" id="EKM30511.1"/>
    </source>
</evidence>
<organism evidence="1 2">
    <name type="scientific">Vibrio harveyi</name>
    <name type="common">Beneckea harveyi</name>
    <dbReference type="NCBI Taxonomy" id="669"/>
    <lineage>
        <taxon>Bacteria</taxon>
        <taxon>Pseudomonadati</taxon>
        <taxon>Pseudomonadota</taxon>
        <taxon>Gammaproteobacteria</taxon>
        <taxon>Vibrionales</taxon>
        <taxon>Vibrionaceae</taxon>
        <taxon>Vibrio</taxon>
    </lineage>
</organism>
<name>A0A454CVW2_VIBHA</name>
<dbReference type="AlphaFoldDB" id="A0A454CVW2"/>
<feature type="non-terminal residue" evidence="1">
    <location>
        <position position="1"/>
    </location>
</feature>
<evidence type="ECO:0000313" key="2">
    <source>
        <dbReference type="Proteomes" id="UP000008367"/>
    </source>
</evidence>
<gene>
    <name evidence="1" type="ORF">VCHENC02_3763B</name>
</gene>
<proteinExistence type="predicted"/>
<reference evidence="1 2" key="1">
    <citation type="submission" date="2012-10" db="EMBL/GenBank/DDBJ databases">
        <title>Genome sequence of Vibrio Cholerae HENC-02.</title>
        <authorList>
            <person name="Eppinger M."/>
            <person name="Hasan N.A."/>
            <person name="Sengamalay N."/>
            <person name="Hine E."/>
            <person name="Su Q."/>
            <person name="Daugherty S.C."/>
            <person name="Young S."/>
            <person name="Sadzewicz L."/>
            <person name="Tallon L."/>
            <person name="Cebula T.A."/>
            <person name="Ravel J."/>
            <person name="Colwell R.R."/>
        </authorList>
    </citation>
    <scope>NUCLEOTIDE SEQUENCE [LARGE SCALE GENOMIC DNA]</scope>
    <source>
        <strain evidence="1 2">HENC-02</strain>
    </source>
</reference>
<protein>
    <submittedName>
        <fullName evidence="1">Uncharacterized protein</fullName>
    </submittedName>
</protein>
<sequence>FKVLPSQRYFAFTEPACFSLNDSSLISSLSALVH</sequence>
<dbReference type="Proteomes" id="UP000008367">
    <property type="component" value="Unassembled WGS sequence"/>
</dbReference>
<comment type="caution">
    <text evidence="1">The sequence shown here is derived from an EMBL/GenBank/DDBJ whole genome shotgun (WGS) entry which is preliminary data.</text>
</comment>